<protein>
    <recommendedName>
        <fullName evidence="8">Cardiolipin synthase</fullName>
        <ecNumber evidence="8">2.7.8.-</ecNumber>
    </recommendedName>
</protein>
<keyword evidence="3" id="KW-0808">Transferase</keyword>
<keyword evidence="2" id="KW-1003">Cell membrane</keyword>
<keyword evidence="5" id="KW-0677">Repeat</keyword>
<reference evidence="10 11" key="1">
    <citation type="submission" date="2022-10" db="EMBL/GenBank/DDBJ databases">
        <title>Description of Fervidibacillus gen. nov. in the family Fervidibacillaceae fam. nov. with two species, Fervidibacillus albus sp. nov., and Fervidibacillus halotolerans sp. nov., isolated from tidal flat sediments.</title>
        <authorList>
            <person name="Kwon K.K."/>
            <person name="Yang S.-H."/>
        </authorList>
    </citation>
    <scope>NUCLEOTIDE SEQUENCE [LARGE SCALE GENOMIC DNA]</scope>
    <source>
        <strain evidence="10 11">DSM 23332</strain>
    </source>
</reference>
<feature type="domain" description="PLD phosphodiesterase" evidence="9">
    <location>
        <begin position="313"/>
        <end position="340"/>
    </location>
</feature>
<dbReference type="Gene3D" id="3.30.870.10">
    <property type="entry name" value="Endonuclease Chain A"/>
    <property type="match status" value="2"/>
</dbReference>
<dbReference type="CDD" id="cd09112">
    <property type="entry name" value="PLDc_CLS_2"/>
    <property type="match status" value="1"/>
</dbReference>
<dbReference type="Proteomes" id="UP001208656">
    <property type="component" value="Unassembled WGS sequence"/>
</dbReference>
<comment type="subcellular location">
    <subcellularLocation>
        <location evidence="1">Cell membrane</location>
    </subcellularLocation>
</comment>
<dbReference type="PANTHER" id="PTHR21248:SF7">
    <property type="entry name" value="MINOR CARDIOLIPIN SYNTHASE CLSB"/>
    <property type="match status" value="1"/>
</dbReference>
<keyword evidence="11" id="KW-1185">Reference proteome</keyword>
<dbReference type="RefSeq" id="WP_173659606.1">
    <property type="nucleotide sequence ID" value="NZ_JAOUSE010000010.1"/>
</dbReference>
<organism evidence="10 11">
    <name type="scientific">Pallidibacillus thermolactis</name>
    <dbReference type="NCBI Taxonomy" id="251051"/>
    <lineage>
        <taxon>Bacteria</taxon>
        <taxon>Bacillati</taxon>
        <taxon>Bacillota</taxon>
        <taxon>Bacilli</taxon>
        <taxon>Bacillales</taxon>
        <taxon>Bacillaceae</taxon>
        <taxon>Pallidibacillus</taxon>
    </lineage>
</organism>
<gene>
    <name evidence="10" type="primary">cls</name>
    <name evidence="10" type="ORF">OEV82_05475</name>
</gene>
<keyword evidence="4" id="KW-0812">Transmembrane</keyword>
<name>A0ABT2WEG5_9BACI</name>
<evidence type="ECO:0000256" key="4">
    <source>
        <dbReference type="ARBA" id="ARBA00022692"/>
    </source>
</evidence>
<comment type="caution">
    <text evidence="10">The sequence shown here is derived from an EMBL/GenBank/DDBJ whole genome shotgun (WGS) entry which is preliminary data.</text>
</comment>
<dbReference type="InterPro" id="IPR025202">
    <property type="entry name" value="PLD-like_dom"/>
</dbReference>
<evidence type="ECO:0000256" key="7">
    <source>
        <dbReference type="ARBA" id="ARBA00023136"/>
    </source>
</evidence>
<dbReference type="SMART" id="SM00155">
    <property type="entry name" value="PLDc"/>
    <property type="match status" value="2"/>
</dbReference>
<dbReference type="EC" id="2.7.8.-" evidence="8"/>
<evidence type="ECO:0000256" key="3">
    <source>
        <dbReference type="ARBA" id="ARBA00022679"/>
    </source>
</evidence>
<dbReference type="InterPro" id="IPR001736">
    <property type="entry name" value="PLipase_D/transphosphatidylase"/>
</dbReference>
<evidence type="ECO:0000256" key="8">
    <source>
        <dbReference type="NCBIfam" id="TIGR04265"/>
    </source>
</evidence>
<accession>A0ABT2WEG5</accession>
<keyword evidence="7" id="KW-0472">Membrane</keyword>
<keyword evidence="6" id="KW-1133">Transmembrane helix</keyword>
<dbReference type="PANTHER" id="PTHR21248">
    <property type="entry name" value="CARDIOLIPIN SYNTHASE"/>
    <property type="match status" value="1"/>
</dbReference>
<evidence type="ECO:0000313" key="10">
    <source>
        <dbReference type="EMBL" id="MCU9593900.1"/>
    </source>
</evidence>
<evidence type="ECO:0000313" key="11">
    <source>
        <dbReference type="Proteomes" id="UP001208656"/>
    </source>
</evidence>
<dbReference type="EMBL" id="JAOUSE010000010">
    <property type="protein sequence ID" value="MCU9593900.1"/>
    <property type="molecule type" value="Genomic_DNA"/>
</dbReference>
<evidence type="ECO:0000259" key="9">
    <source>
        <dbReference type="PROSITE" id="PS50035"/>
    </source>
</evidence>
<sequence>MLYLFGTVIILLLLILIDYVFGRLYHLKHVKKHDFPVRHSHITIFTSGPLLFEKMLADITEAKHHIHMLFYIFRNDEFGMTLLKLLEQKASEGVKVRILIDRIGSHRFPRKLMKKMSLKGVEMEYCHTPSFPFFFFHLQNRNHRKITVIDGKIGYLGGFNVGNEYMDLHERLSPWRDCHVRFTGEGVWDLQKQFMTDWTEATWRGIELTEKELYYPDLPRGNVQHQFFAFEGDCWEDKVSEMISYAKKSVIIGSPYFIPSKKAFGAILDAIKRGVEIILIVPEMSDHLFIQEASYRFLRKLIRFNCCSVYRYRNGFYHAKIFIIDDHICSIGTANFDNRSFYFNHELNSLFKDPDMVNEMLDIAKIDLSKSTKLTANMLQHRNLSGVLKEWVAILLSPLL</sequence>
<evidence type="ECO:0000256" key="1">
    <source>
        <dbReference type="ARBA" id="ARBA00004236"/>
    </source>
</evidence>
<dbReference type="SUPFAM" id="SSF56024">
    <property type="entry name" value="Phospholipase D/nuclease"/>
    <property type="match status" value="2"/>
</dbReference>
<evidence type="ECO:0000256" key="2">
    <source>
        <dbReference type="ARBA" id="ARBA00022475"/>
    </source>
</evidence>
<feature type="domain" description="PLD phosphodiesterase" evidence="9">
    <location>
        <begin position="138"/>
        <end position="165"/>
    </location>
</feature>
<dbReference type="PROSITE" id="PS50035">
    <property type="entry name" value="PLD"/>
    <property type="match status" value="2"/>
</dbReference>
<proteinExistence type="predicted"/>
<dbReference type="Pfam" id="PF13091">
    <property type="entry name" value="PLDc_2"/>
    <property type="match status" value="2"/>
</dbReference>
<evidence type="ECO:0000256" key="5">
    <source>
        <dbReference type="ARBA" id="ARBA00022737"/>
    </source>
</evidence>
<dbReference type="CDD" id="cd09110">
    <property type="entry name" value="PLDc_CLS_1"/>
    <property type="match status" value="1"/>
</dbReference>
<dbReference type="NCBIfam" id="TIGR04265">
    <property type="entry name" value="bac_cardiolipin"/>
    <property type="match status" value="1"/>
</dbReference>
<dbReference type="InterPro" id="IPR022924">
    <property type="entry name" value="Cardiolipin_synthase"/>
</dbReference>
<evidence type="ECO:0000256" key="6">
    <source>
        <dbReference type="ARBA" id="ARBA00022989"/>
    </source>
</evidence>